<accession>A0A0S3PV98</accession>
<keyword evidence="1" id="KW-0175">Coiled coil</keyword>
<dbReference type="Proteomes" id="UP000236884">
    <property type="component" value="Chromosome"/>
</dbReference>
<feature type="coiled-coil region" evidence="1">
    <location>
        <begin position="83"/>
        <end position="117"/>
    </location>
</feature>
<dbReference type="AlphaFoldDB" id="A0A0S3PV98"/>
<proteinExistence type="predicted"/>
<dbReference type="EMBL" id="AP014946">
    <property type="protein sequence ID" value="BAT59811.1"/>
    <property type="molecule type" value="Genomic_DNA"/>
</dbReference>
<evidence type="ECO:0000256" key="1">
    <source>
        <dbReference type="SAM" id="Coils"/>
    </source>
</evidence>
<evidence type="ECO:0000313" key="2">
    <source>
        <dbReference type="EMBL" id="BAT59811.1"/>
    </source>
</evidence>
<name>A0A0S3PV98_9BRAD</name>
<organism evidence="2 3">
    <name type="scientific">Variibacter gotjawalensis</name>
    <dbReference type="NCBI Taxonomy" id="1333996"/>
    <lineage>
        <taxon>Bacteria</taxon>
        <taxon>Pseudomonadati</taxon>
        <taxon>Pseudomonadota</taxon>
        <taxon>Alphaproteobacteria</taxon>
        <taxon>Hyphomicrobiales</taxon>
        <taxon>Nitrobacteraceae</taxon>
        <taxon>Variibacter</taxon>
    </lineage>
</organism>
<sequence length="150" mass="16692">MQRPARRLPAGSETQDLDNVLRLRMARGRPVAAAPAAPSISERRRAPSVDWSATLDAVEEAAEAMMSTETHAKEIEMRGVALAERALAELRNAEERIRIAEEAARQSEARAIEAESRLREAEEWLGRIQDAIESRLLTRAADLRYNPHAA</sequence>
<gene>
    <name evidence="2" type="ORF">GJW-30_1_02345</name>
</gene>
<keyword evidence="3" id="KW-1185">Reference proteome</keyword>
<dbReference type="RefSeq" id="WP_096355484.1">
    <property type="nucleotide sequence ID" value="NZ_AP014946.1"/>
</dbReference>
<evidence type="ECO:0000313" key="3">
    <source>
        <dbReference type="Proteomes" id="UP000236884"/>
    </source>
</evidence>
<protein>
    <submittedName>
        <fullName evidence="2">Uncharacterized protein</fullName>
    </submittedName>
</protein>
<dbReference type="KEGG" id="vgo:GJW-30_1_02345"/>
<reference evidence="2 3" key="1">
    <citation type="submission" date="2015-08" db="EMBL/GenBank/DDBJ databases">
        <title>Investigation of the bacterial diversity of lava forest soil.</title>
        <authorList>
            <person name="Lee J.S."/>
        </authorList>
    </citation>
    <scope>NUCLEOTIDE SEQUENCE [LARGE SCALE GENOMIC DNA]</scope>
    <source>
        <strain evidence="2 3">GJW-30</strain>
    </source>
</reference>